<dbReference type="AlphaFoldDB" id="A0A1R3JXN0"/>
<protein>
    <submittedName>
        <fullName evidence="1">Uncharacterized protein</fullName>
    </submittedName>
</protein>
<dbReference type="EMBL" id="AWWV01006823">
    <property type="protein sequence ID" value="OMO99629.1"/>
    <property type="molecule type" value="Genomic_DNA"/>
</dbReference>
<sequence>MDVLAVLPPLLYKHEVLWQQTLGMNFDAIRAAILE</sequence>
<gene>
    <name evidence="1" type="ORF">CCACVL1_03698</name>
</gene>
<comment type="caution">
    <text evidence="1">The sequence shown here is derived from an EMBL/GenBank/DDBJ whole genome shotgun (WGS) entry which is preliminary data.</text>
</comment>
<evidence type="ECO:0000313" key="1">
    <source>
        <dbReference type="EMBL" id="OMO99629.1"/>
    </source>
</evidence>
<dbReference type="Gramene" id="OMO99629">
    <property type="protein sequence ID" value="OMO99629"/>
    <property type="gene ID" value="CCACVL1_03698"/>
</dbReference>
<keyword evidence="2" id="KW-1185">Reference proteome</keyword>
<dbReference type="Proteomes" id="UP000188268">
    <property type="component" value="Unassembled WGS sequence"/>
</dbReference>
<reference evidence="1 2" key="1">
    <citation type="submission" date="2013-09" db="EMBL/GenBank/DDBJ databases">
        <title>Corchorus capsularis genome sequencing.</title>
        <authorList>
            <person name="Alam M."/>
            <person name="Haque M.S."/>
            <person name="Islam M.S."/>
            <person name="Emdad E.M."/>
            <person name="Islam M.M."/>
            <person name="Ahmed B."/>
            <person name="Halim A."/>
            <person name="Hossen Q.M.M."/>
            <person name="Hossain M.Z."/>
            <person name="Ahmed R."/>
            <person name="Khan M.M."/>
            <person name="Islam R."/>
            <person name="Rashid M.M."/>
            <person name="Khan S.A."/>
            <person name="Rahman M.S."/>
            <person name="Alam M."/>
        </authorList>
    </citation>
    <scope>NUCLEOTIDE SEQUENCE [LARGE SCALE GENOMIC DNA]</scope>
    <source>
        <strain evidence="2">cv. CVL-1</strain>
        <tissue evidence="1">Whole seedling</tissue>
    </source>
</reference>
<evidence type="ECO:0000313" key="2">
    <source>
        <dbReference type="Proteomes" id="UP000188268"/>
    </source>
</evidence>
<accession>A0A1R3JXN0</accession>
<name>A0A1R3JXN0_COCAP</name>
<proteinExistence type="predicted"/>
<organism evidence="1 2">
    <name type="scientific">Corchorus capsularis</name>
    <name type="common">Jute</name>
    <dbReference type="NCBI Taxonomy" id="210143"/>
    <lineage>
        <taxon>Eukaryota</taxon>
        <taxon>Viridiplantae</taxon>
        <taxon>Streptophyta</taxon>
        <taxon>Embryophyta</taxon>
        <taxon>Tracheophyta</taxon>
        <taxon>Spermatophyta</taxon>
        <taxon>Magnoliopsida</taxon>
        <taxon>eudicotyledons</taxon>
        <taxon>Gunneridae</taxon>
        <taxon>Pentapetalae</taxon>
        <taxon>rosids</taxon>
        <taxon>malvids</taxon>
        <taxon>Malvales</taxon>
        <taxon>Malvaceae</taxon>
        <taxon>Grewioideae</taxon>
        <taxon>Apeibeae</taxon>
        <taxon>Corchorus</taxon>
    </lineage>
</organism>